<reference evidence="1" key="1">
    <citation type="submission" date="2013-07" db="EMBL/GenBank/DDBJ databases">
        <title>Sub-species coevolution in mutualistic symbiosis.</title>
        <authorList>
            <person name="Murfin K."/>
            <person name="Klassen J."/>
            <person name="Lee M."/>
            <person name="Forst S."/>
            <person name="Stock P."/>
            <person name="Goodrich-Blair H."/>
        </authorList>
    </citation>
    <scope>NUCLEOTIDE SEQUENCE [LARGE SCALE GENOMIC DNA]</scope>
    <source>
        <strain evidence="1">Intermedium</strain>
    </source>
</reference>
<comment type="caution">
    <text evidence="1">The sequence shown here is derived from an EMBL/GenBank/DDBJ whole genome shotgun (WGS) entry which is preliminary data.</text>
</comment>
<protein>
    <submittedName>
        <fullName evidence="1">Uncharacterized protein</fullName>
    </submittedName>
</protein>
<proteinExistence type="predicted"/>
<sequence>MPWIKHRVVIHVREQNITAKRKIEIKKAIIKKSDGTLMSSSIEFKTK</sequence>
<dbReference type="EMBL" id="CBTB010000148">
    <property type="protein sequence ID" value="CDH33042.1"/>
    <property type="molecule type" value="Genomic_DNA"/>
</dbReference>
<dbReference type="Proteomes" id="UP000028480">
    <property type="component" value="Unassembled WGS sequence"/>
</dbReference>
<gene>
    <name evidence="1" type="ORF">XBI1_2310033</name>
</gene>
<dbReference type="AlphaFoldDB" id="A0A077Q9W5"/>
<accession>A0A077Q9W5</accession>
<evidence type="ECO:0000313" key="2">
    <source>
        <dbReference type="Proteomes" id="UP000028480"/>
    </source>
</evidence>
<name>A0A077Q9W5_XENBV</name>
<dbReference type="HOGENOM" id="CLU_3174841_0_0_6"/>
<organism evidence="1 2">
    <name type="scientific">Xenorhabdus bovienii str. Intermedium</name>
    <dbReference type="NCBI Taxonomy" id="1379677"/>
    <lineage>
        <taxon>Bacteria</taxon>
        <taxon>Pseudomonadati</taxon>
        <taxon>Pseudomonadota</taxon>
        <taxon>Gammaproteobacteria</taxon>
        <taxon>Enterobacterales</taxon>
        <taxon>Morganellaceae</taxon>
        <taxon>Xenorhabdus</taxon>
    </lineage>
</organism>
<evidence type="ECO:0000313" key="1">
    <source>
        <dbReference type="EMBL" id="CDH33042.1"/>
    </source>
</evidence>